<evidence type="ECO:0000259" key="7">
    <source>
        <dbReference type="PROSITE" id="PS51387"/>
    </source>
</evidence>
<dbReference type="InterPro" id="IPR012951">
    <property type="entry name" value="BBE"/>
</dbReference>
<dbReference type="SUPFAM" id="SSF56176">
    <property type="entry name" value="FAD-binding/transporter-associated domain-like"/>
    <property type="match status" value="2"/>
</dbReference>
<comment type="similarity">
    <text evidence="2">Belongs to the oxygen-dependent FAD-linked oxidoreductase family.</text>
</comment>
<protein>
    <recommendedName>
        <fullName evidence="7">FAD-binding PCMH-type domain-containing protein</fullName>
    </recommendedName>
</protein>
<evidence type="ECO:0000256" key="1">
    <source>
        <dbReference type="ARBA" id="ARBA00001974"/>
    </source>
</evidence>
<keyword evidence="6" id="KW-0325">Glycoprotein</keyword>
<dbReference type="InterPro" id="IPR006094">
    <property type="entry name" value="Oxid_FAD_bind_N"/>
</dbReference>
<keyword evidence="3" id="KW-0285">Flavoprotein</keyword>
<dbReference type="Pfam" id="PF01565">
    <property type="entry name" value="FAD_binding_4"/>
    <property type="match status" value="2"/>
</dbReference>
<dbReference type="EMBL" id="JAMZMK010009463">
    <property type="protein sequence ID" value="KAI7735586.1"/>
    <property type="molecule type" value="Genomic_DNA"/>
</dbReference>
<proteinExistence type="inferred from homology"/>
<comment type="caution">
    <text evidence="8">The sequence shown here is derived from an EMBL/GenBank/DDBJ whole genome shotgun (WGS) entry which is preliminary data.</text>
</comment>
<dbReference type="Gene3D" id="3.30.465.10">
    <property type="match status" value="2"/>
</dbReference>
<evidence type="ECO:0000313" key="9">
    <source>
        <dbReference type="Proteomes" id="UP001206925"/>
    </source>
</evidence>
<feature type="domain" description="FAD-binding PCMH-type" evidence="7">
    <location>
        <begin position="89"/>
        <end position="265"/>
    </location>
</feature>
<keyword evidence="9" id="KW-1185">Reference proteome</keyword>
<sequence length="874" mass="98052">MFWSTKVDYIFDTLLLYTCLKKMTISLVSTFLLILSSLVQLSSSNQIQHTFHQCLSAIQTPNTFFTPQTPNYTLILNSTAQNLRCITPSNPKPELIFTPLNESHIQTAVICAKKLKIQLRFRSGGHDYEGISYTSAMDPPFVLIDLSKMRAINVDLDDSSVWVEAGATVGELYYRVAEKSRTHAVVGGLCTSLGVGGHFTGGAYGSMMRKYGLGVDNALDAKIINANGEILDRKSMGEDVFWAIRGGGGGSYGVIVSWKLKLVTVPSTVTVFNVPRTLEQGATKILYKWQHVAPQIDKDLFMRVLIQNINLPNTTKRTISTSYNALFLGGVDRLLEIMNRSFPELGLEKTDCLEMSWLESVMFIVGFPKNVPTTFLLTAKPAFISQFKAKSDFVKTPIPETGMKGIWKRFLQEERPFMLIFTPLNENHIQTVVICAKKLNIQLRFRSGGHDYEGISYTSVMDPPYVLIDLSKMRAINVDLDDNSVWVEAGATVGELYYRVAEKSRTHAVVGGLCTSLGVGGHFTGGAYGSMMRKYGLGVDNALDAKIINANGEILDRKSMGEDAFWAIRGGGGGSYGVIVSWKLKLVPVPSTVTVFNVPRTLEQGATKILYKWQHVAPQIDDDLFVRVVIQKINLPNSNTTQRTVSTSYNALFLGGVDRLLEIMNRSFPELGLEKTDCLEMSWLESVMFIAGFPGNIPTTFLLTGKPAVVTQFKAKSDFVKTPIPETEMKGIWKRFLQEETPYMIWNPYGGMMGRIPESATPFPHRNGVLFMIQYANTWTGNGKDAMKKHYKWIRKFYKYMGQYVSKDPREAYVNYRDLDLGMNEKNGDNTSVAKASSWGRRYFKDNFMRLVKVKTEFDPDNFFRHEQSIPLGF</sequence>
<evidence type="ECO:0000256" key="4">
    <source>
        <dbReference type="ARBA" id="ARBA00022729"/>
    </source>
</evidence>
<feature type="domain" description="FAD-binding PCMH-type" evidence="7">
    <location>
        <begin position="412"/>
        <end position="589"/>
    </location>
</feature>
<evidence type="ECO:0000256" key="6">
    <source>
        <dbReference type="ARBA" id="ARBA00023180"/>
    </source>
</evidence>
<dbReference type="Gene3D" id="3.40.462.20">
    <property type="match status" value="2"/>
</dbReference>
<evidence type="ECO:0000313" key="8">
    <source>
        <dbReference type="EMBL" id="KAI7735586.1"/>
    </source>
</evidence>
<keyword evidence="5" id="KW-0274">FAD</keyword>
<dbReference type="Pfam" id="PF08031">
    <property type="entry name" value="BBE"/>
    <property type="match status" value="1"/>
</dbReference>
<dbReference type="GO" id="GO:0071949">
    <property type="term" value="F:FAD binding"/>
    <property type="evidence" value="ECO:0007669"/>
    <property type="project" value="InterPro"/>
</dbReference>
<gene>
    <name evidence="8" type="ORF">M8C21_030749</name>
</gene>
<dbReference type="InterPro" id="IPR016167">
    <property type="entry name" value="FAD-bd_PCMH_sub1"/>
</dbReference>
<comment type="cofactor">
    <cofactor evidence="1">
        <name>FAD</name>
        <dbReference type="ChEBI" id="CHEBI:57692"/>
    </cofactor>
</comment>
<dbReference type="PANTHER" id="PTHR32448">
    <property type="entry name" value="OS08G0158400 PROTEIN"/>
    <property type="match status" value="1"/>
</dbReference>
<evidence type="ECO:0000256" key="5">
    <source>
        <dbReference type="ARBA" id="ARBA00022827"/>
    </source>
</evidence>
<name>A0AAD5C576_AMBAR</name>
<reference evidence="8" key="1">
    <citation type="submission" date="2022-06" db="EMBL/GenBank/DDBJ databases">
        <title>Uncovering the hologenomic basis of an extraordinary plant invasion.</title>
        <authorList>
            <person name="Bieker V.C."/>
            <person name="Martin M.D."/>
            <person name="Gilbert T."/>
            <person name="Hodgins K."/>
            <person name="Battlay P."/>
            <person name="Petersen B."/>
            <person name="Wilson J."/>
        </authorList>
    </citation>
    <scope>NUCLEOTIDE SEQUENCE</scope>
    <source>
        <strain evidence="8">AA19_3_7</strain>
        <tissue evidence="8">Leaf</tissue>
    </source>
</reference>
<dbReference type="Proteomes" id="UP001206925">
    <property type="component" value="Unassembled WGS sequence"/>
</dbReference>
<evidence type="ECO:0000256" key="3">
    <source>
        <dbReference type="ARBA" id="ARBA00022630"/>
    </source>
</evidence>
<organism evidence="8 9">
    <name type="scientific">Ambrosia artemisiifolia</name>
    <name type="common">Common ragweed</name>
    <dbReference type="NCBI Taxonomy" id="4212"/>
    <lineage>
        <taxon>Eukaryota</taxon>
        <taxon>Viridiplantae</taxon>
        <taxon>Streptophyta</taxon>
        <taxon>Embryophyta</taxon>
        <taxon>Tracheophyta</taxon>
        <taxon>Spermatophyta</taxon>
        <taxon>Magnoliopsida</taxon>
        <taxon>eudicotyledons</taxon>
        <taxon>Gunneridae</taxon>
        <taxon>Pentapetalae</taxon>
        <taxon>asterids</taxon>
        <taxon>campanulids</taxon>
        <taxon>Asterales</taxon>
        <taxon>Asteraceae</taxon>
        <taxon>Asteroideae</taxon>
        <taxon>Heliantheae alliance</taxon>
        <taxon>Heliantheae</taxon>
        <taxon>Ambrosia</taxon>
    </lineage>
</organism>
<dbReference type="InterPro" id="IPR036318">
    <property type="entry name" value="FAD-bd_PCMH-like_sf"/>
</dbReference>
<dbReference type="PROSITE" id="PS51387">
    <property type="entry name" value="FAD_PCMH"/>
    <property type="match status" value="2"/>
</dbReference>
<keyword evidence="4" id="KW-0732">Signal</keyword>
<accession>A0AAD5C576</accession>
<dbReference type="GO" id="GO:0016491">
    <property type="term" value="F:oxidoreductase activity"/>
    <property type="evidence" value="ECO:0007669"/>
    <property type="project" value="InterPro"/>
</dbReference>
<dbReference type="AlphaFoldDB" id="A0AAD5C576"/>
<evidence type="ECO:0000256" key="2">
    <source>
        <dbReference type="ARBA" id="ARBA00005466"/>
    </source>
</evidence>
<dbReference type="InterPro" id="IPR016169">
    <property type="entry name" value="FAD-bd_PCMH_sub2"/>
</dbReference>
<dbReference type="InterPro" id="IPR016166">
    <property type="entry name" value="FAD-bd_PCMH"/>
</dbReference>
<dbReference type="Gene3D" id="3.30.43.10">
    <property type="entry name" value="Uridine Diphospho-n-acetylenolpyruvylglucosamine Reductase, domain 2"/>
    <property type="match status" value="1"/>
</dbReference>